<evidence type="ECO:0000259" key="1">
    <source>
        <dbReference type="Pfam" id="PF13524"/>
    </source>
</evidence>
<keyword evidence="3" id="KW-1185">Reference proteome</keyword>
<reference evidence="2 3" key="1">
    <citation type="submission" date="2023-01" db="EMBL/GenBank/DDBJ databases">
        <title>Minimal conservation of predation-associated metabolite biosynthetic gene clusters underscores biosynthetic potential of Myxococcota including descriptions for ten novel species: Archangium lansinium sp. nov., Myxococcus landrumus sp. nov., Nannocystis bai.</title>
        <authorList>
            <person name="Ahearne A."/>
            <person name="Stevens C."/>
            <person name="Dowd S."/>
        </authorList>
    </citation>
    <scope>NUCLEOTIDE SEQUENCE [LARGE SCALE GENOMIC DNA]</scope>
    <source>
        <strain evidence="2 3">WIWO2</strain>
    </source>
</reference>
<organism evidence="2 3">
    <name type="scientific">Sorangium atrum</name>
    <dbReference type="NCBI Taxonomy" id="2995308"/>
    <lineage>
        <taxon>Bacteria</taxon>
        <taxon>Pseudomonadati</taxon>
        <taxon>Myxococcota</taxon>
        <taxon>Polyangia</taxon>
        <taxon>Polyangiales</taxon>
        <taxon>Polyangiaceae</taxon>
        <taxon>Sorangium</taxon>
    </lineage>
</organism>
<keyword evidence="2" id="KW-0808">Transferase</keyword>
<proteinExistence type="predicted"/>
<evidence type="ECO:0000313" key="2">
    <source>
        <dbReference type="EMBL" id="MDC0678896.1"/>
    </source>
</evidence>
<dbReference type="EC" id="2.4.-.-" evidence="2"/>
<dbReference type="InterPro" id="IPR055259">
    <property type="entry name" value="YkvP/CgeB_Glyco_trans-like"/>
</dbReference>
<evidence type="ECO:0000313" key="3">
    <source>
        <dbReference type="Proteomes" id="UP001217485"/>
    </source>
</evidence>
<comment type="caution">
    <text evidence="2">The sequence shown here is derived from an EMBL/GenBank/DDBJ whole genome shotgun (WGS) entry which is preliminary data.</text>
</comment>
<name>A0ABT5BXN9_9BACT</name>
<dbReference type="Pfam" id="PF13524">
    <property type="entry name" value="Glyco_trans_1_2"/>
    <property type="match status" value="1"/>
</dbReference>
<dbReference type="SUPFAM" id="SSF53756">
    <property type="entry name" value="UDP-Glycosyltransferase/glycogen phosphorylase"/>
    <property type="match status" value="1"/>
</dbReference>
<dbReference type="GO" id="GO:0016757">
    <property type="term" value="F:glycosyltransferase activity"/>
    <property type="evidence" value="ECO:0007669"/>
    <property type="project" value="UniProtKB-KW"/>
</dbReference>
<keyword evidence="2" id="KW-0328">Glycosyltransferase</keyword>
<protein>
    <submittedName>
        <fullName evidence="2">Glycosyltransferase</fullName>
        <ecNumber evidence="2">2.4.-.-</ecNumber>
    </submittedName>
</protein>
<feature type="domain" description="Spore protein YkvP/CgeB glycosyl transferase-like" evidence="1">
    <location>
        <begin position="204"/>
        <end position="358"/>
    </location>
</feature>
<dbReference type="RefSeq" id="WP_272095745.1">
    <property type="nucleotide sequence ID" value="NZ_JAQNDK010000001.1"/>
</dbReference>
<dbReference type="EMBL" id="JAQNDK010000001">
    <property type="protein sequence ID" value="MDC0678896.1"/>
    <property type="molecule type" value="Genomic_DNA"/>
</dbReference>
<gene>
    <name evidence="2" type="ORF">POL72_14215</name>
</gene>
<dbReference type="Gene3D" id="3.40.50.2000">
    <property type="entry name" value="Glycogen Phosphorylase B"/>
    <property type="match status" value="2"/>
</dbReference>
<sequence>MRIALFCHSLLSDWNHGNAHFLRGVVTELAERGHEVRAFEPRDAWSLQNLVADHGDAPLREVREVYPRVDPIRYDLASLDLDEALEGTSLVIVHEWSEPELVARIGAHRARAPRAPYRLLFHDTHHRSVTDPGAMARYDLTRYDGVLAFGRVIRDLYLARRWARRAFVWHEAADVRVFRPRRGAGPERDLVWIGNWGDEERTRELDAFLIGPARDLGLSAHVYGVRYPEHARAALDAAGIEHRGWLPNYRAPEAFARARVTVHVPRRPYVASLPGIPTIRPFEAMACAIPLICSPWSDAEGLFSPGLDYLVARDGDQMKRHLAALLAEPALAAELAERGRRTILARHTCAHRVDELLAISAELGVEVDPPAPAATPQRATS</sequence>
<dbReference type="Proteomes" id="UP001217485">
    <property type="component" value="Unassembled WGS sequence"/>
</dbReference>
<accession>A0ABT5BXN9</accession>